<sequence>MEFMLTYHEIHHPDSTFLIQETNPFVMNLLREKDNILANDLQVTLTIRDYNQNATVRLDVDLIITDQEGTNRPPTTKEENDICTICFENCNYIHSSNDLESSRHEQHHAELLRFEDEEVEESYQRLRERERSHAYLHNCARAYCSTMDHTYLIPHLRLIMVQWIVQVNIIIMWSEDIKLVELYIKLVEQSNVIDVPGLSYRNISSVASTAIGELVYVANIRLANIHLKGVETGVLVTTYEPILIK</sequence>
<accession>A0A8D9HD87</accession>
<proteinExistence type="predicted"/>
<dbReference type="AlphaFoldDB" id="A0A8D9HD87"/>
<dbReference type="EMBL" id="LS974624">
    <property type="protein sequence ID" value="CAG7896807.1"/>
    <property type="molecule type" value="Genomic_DNA"/>
</dbReference>
<dbReference type="Gramene" id="A08p04730.2_BraZ1">
    <property type="protein sequence ID" value="A08p04730.2_BraZ1.CDS"/>
    <property type="gene ID" value="A08g04730.2_BraZ1"/>
</dbReference>
<protein>
    <submittedName>
        <fullName evidence="1">Uncharacterized protein</fullName>
    </submittedName>
</protein>
<reference evidence="1 2" key="1">
    <citation type="submission" date="2021-07" db="EMBL/GenBank/DDBJ databases">
        <authorList>
            <consortium name="Genoscope - CEA"/>
            <person name="William W."/>
        </authorList>
    </citation>
    <scope>NUCLEOTIDE SEQUENCE [LARGE SCALE GENOMIC DNA]</scope>
</reference>
<name>A0A8D9HD87_BRACM</name>
<dbReference type="Proteomes" id="UP000694005">
    <property type="component" value="Chromosome A08"/>
</dbReference>
<evidence type="ECO:0000313" key="1">
    <source>
        <dbReference type="EMBL" id="CAG7896807.1"/>
    </source>
</evidence>
<gene>
    <name evidence="1" type="ORF">BRAPAZ1V2_A08P04730.2</name>
</gene>
<evidence type="ECO:0000313" key="2">
    <source>
        <dbReference type="Proteomes" id="UP000694005"/>
    </source>
</evidence>
<organism evidence="1 2">
    <name type="scientific">Brassica campestris</name>
    <name type="common">Field mustard</name>
    <dbReference type="NCBI Taxonomy" id="3711"/>
    <lineage>
        <taxon>Eukaryota</taxon>
        <taxon>Viridiplantae</taxon>
        <taxon>Streptophyta</taxon>
        <taxon>Embryophyta</taxon>
        <taxon>Tracheophyta</taxon>
        <taxon>Spermatophyta</taxon>
        <taxon>Magnoliopsida</taxon>
        <taxon>eudicotyledons</taxon>
        <taxon>Gunneridae</taxon>
        <taxon>Pentapetalae</taxon>
        <taxon>rosids</taxon>
        <taxon>malvids</taxon>
        <taxon>Brassicales</taxon>
        <taxon>Brassicaceae</taxon>
        <taxon>Brassiceae</taxon>
        <taxon>Brassica</taxon>
    </lineage>
</organism>